<name>U5QI96_GLOK1</name>
<dbReference type="eggNOG" id="COG0629">
    <property type="taxonomic scope" value="Bacteria"/>
</dbReference>
<dbReference type="GO" id="GO:0003697">
    <property type="term" value="F:single-stranded DNA binding"/>
    <property type="evidence" value="ECO:0007669"/>
    <property type="project" value="InterPro"/>
</dbReference>
<dbReference type="KEGG" id="glj:GKIL_2372"/>
<keyword evidence="1 2" id="KW-0238">DNA-binding</keyword>
<evidence type="ECO:0000256" key="2">
    <source>
        <dbReference type="PROSITE-ProRule" id="PRU00252"/>
    </source>
</evidence>
<dbReference type="RefSeq" id="WP_023173792.1">
    <property type="nucleotide sequence ID" value="NC_022600.1"/>
</dbReference>
<accession>U5QI96</accession>
<dbReference type="PROSITE" id="PS50935">
    <property type="entry name" value="SSB"/>
    <property type="match status" value="1"/>
</dbReference>
<evidence type="ECO:0000313" key="5">
    <source>
        <dbReference type="Proteomes" id="UP000017396"/>
    </source>
</evidence>
<dbReference type="Pfam" id="PF00436">
    <property type="entry name" value="SSB"/>
    <property type="match status" value="1"/>
</dbReference>
<dbReference type="HOGENOM" id="CLU_109737_1_0_3"/>
<dbReference type="SUPFAM" id="SSF50249">
    <property type="entry name" value="Nucleic acid-binding proteins"/>
    <property type="match status" value="1"/>
</dbReference>
<evidence type="ECO:0000256" key="1">
    <source>
        <dbReference type="ARBA" id="ARBA00023125"/>
    </source>
</evidence>
<dbReference type="STRING" id="1183438.GKIL_2372"/>
<dbReference type="PATRIC" id="fig|1183438.3.peg.2330"/>
<evidence type="ECO:0000313" key="4">
    <source>
        <dbReference type="EMBL" id="AGY58618.1"/>
    </source>
</evidence>
<keyword evidence="5" id="KW-1185">Reference proteome</keyword>
<evidence type="ECO:0000256" key="3">
    <source>
        <dbReference type="SAM" id="MobiDB-lite"/>
    </source>
</evidence>
<feature type="region of interest" description="Disordered" evidence="3">
    <location>
        <begin position="99"/>
        <end position="150"/>
    </location>
</feature>
<dbReference type="OrthoDB" id="513679at2"/>
<protein>
    <submittedName>
        <fullName evidence="4">Single-strand binding protein</fullName>
    </submittedName>
</protein>
<dbReference type="Gene3D" id="2.40.50.140">
    <property type="entry name" value="Nucleic acid-binding proteins"/>
    <property type="match status" value="1"/>
</dbReference>
<reference evidence="4 5" key="1">
    <citation type="journal article" date="2013" name="PLoS ONE">
        <title>Cultivation and Complete Genome Sequencing of Gloeobacter kilaueensis sp. nov., from a Lava Cave in Kilauea Caldera, Hawai'i.</title>
        <authorList>
            <person name="Saw J.H."/>
            <person name="Schatz M."/>
            <person name="Brown M.V."/>
            <person name="Kunkel D.D."/>
            <person name="Foster J.S."/>
            <person name="Shick H."/>
            <person name="Christensen S."/>
            <person name="Hou S."/>
            <person name="Wan X."/>
            <person name="Donachie S.P."/>
        </authorList>
    </citation>
    <scope>NUCLEOTIDE SEQUENCE [LARGE SCALE GENOMIC DNA]</scope>
    <source>
        <strain evidence="5">JS</strain>
    </source>
</reference>
<gene>
    <name evidence="4" type="ORF">GKIL_2372</name>
</gene>
<dbReference type="Proteomes" id="UP000017396">
    <property type="component" value="Chromosome"/>
</dbReference>
<proteinExistence type="predicted"/>
<feature type="compositionally biased region" description="Low complexity" evidence="3">
    <location>
        <begin position="99"/>
        <end position="143"/>
    </location>
</feature>
<dbReference type="AlphaFoldDB" id="U5QI96"/>
<organism evidence="4 5">
    <name type="scientific">Gloeobacter kilaueensis (strain ATCC BAA-2537 / CCAP 1431/1 / ULC 316 / JS1)</name>
    <dbReference type="NCBI Taxonomy" id="1183438"/>
    <lineage>
        <taxon>Bacteria</taxon>
        <taxon>Bacillati</taxon>
        <taxon>Cyanobacteriota</taxon>
        <taxon>Cyanophyceae</taxon>
        <taxon>Gloeobacterales</taxon>
        <taxon>Gloeobacteraceae</taxon>
        <taxon>Gloeobacter</taxon>
    </lineage>
</organism>
<dbReference type="InterPro" id="IPR000424">
    <property type="entry name" value="Primosome_PriB/ssb"/>
</dbReference>
<dbReference type="EMBL" id="CP003587">
    <property type="protein sequence ID" value="AGY58618.1"/>
    <property type="molecule type" value="Genomic_DNA"/>
</dbReference>
<dbReference type="InterPro" id="IPR012340">
    <property type="entry name" value="NA-bd_OB-fold"/>
</dbReference>
<sequence length="150" mass="15853">MNTIALQGKLHSAPELRHTQDGLAQASALLSFAALKTDEADYTLRLVLFGNAAEEFCANFHQGDALIVEGRLQSEARPRPDGTKERVIELIARRCHALTPASTRPATAAPVPAPAQKTAAPSASRPTAARRPGNAPARPAVAVADDDIPF</sequence>